<dbReference type="RefSeq" id="WP_191697112.1">
    <property type="nucleotide sequence ID" value="NZ_JACSQO010000004.1"/>
</dbReference>
<proteinExistence type="predicted"/>
<name>A0ABR8R9L2_9BACI</name>
<protein>
    <recommendedName>
        <fullName evidence="4">Sporulation protein</fullName>
    </recommendedName>
</protein>
<evidence type="ECO:0008006" key="4">
    <source>
        <dbReference type="Google" id="ProtNLM"/>
    </source>
</evidence>
<sequence>MHWIMWIFWGFFAAIIIGAYLVDRLSSRNYNLTHKKTMNQVAAQVNSDREVDRYNNQLF</sequence>
<reference evidence="2 3" key="1">
    <citation type="submission" date="2020-08" db="EMBL/GenBank/DDBJ databases">
        <title>A Genomic Blueprint of the Chicken Gut Microbiome.</title>
        <authorList>
            <person name="Gilroy R."/>
            <person name="Ravi A."/>
            <person name="Getino M."/>
            <person name="Pursley I."/>
            <person name="Horton D.L."/>
            <person name="Alikhan N.-F."/>
            <person name="Baker D."/>
            <person name="Gharbi K."/>
            <person name="Hall N."/>
            <person name="Watson M."/>
            <person name="Adriaenssens E.M."/>
            <person name="Foster-Nyarko E."/>
            <person name="Jarju S."/>
            <person name="Secka A."/>
            <person name="Antonio M."/>
            <person name="Oren A."/>
            <person name="Chaudhuri R."/>
            <person name="La Ragione R.M."/>
            <person name="Hildebrand F."/>
            <person name="Pallen M.J."/>
        </authorList>
    </citation>
    <scope>NUCLEOTIDE SEQUENCE [LARGE SCALE GENOMIC DNA]</scope>
    <source>
        <strain evidence="2 3">Sa2BUA9</strain>
    </source>
</reference>
<keyword evidence="3" id="KW-1185">Reference proteome</keyword>
<dbReference type="EMBL" id="JACSQO010000004">
    <property type="protein sequence ID" value="MBD7944473.1"/>
    <property type="molecule type" value="Genomic_DNA"/>
</dbReference>
<comment type="caution">
    <text evidence="2">The sequence shown here is derived from an EMBL/GenBank/DDBJ whole genome shotgun (WGS) entry which is preliminary data.</text>
</comment>
<accession>A0ABR8R9L2</accession>
<evidence type="ECO:0000313" key="3">
    <source>
        <dbReference type="Proteomes" id="UP000640786"/>
    </source>
</evidence>
<keyword evidence="1" id="KW-0812">Transmembrane</keyword>
<keyword evidence="1" id="KW-1133">Transmembrane helix</keyword>
<evidence type="ECO:0000313" key="2">
    <source>
        <dbReference type="EMBL" id="MBD7944473.1"/>
    </source>
</evidence>
<dbReference type="Proteomes" id="UP000640786">
    <property type="component" value="Unassembled WGS sequence"/>
</dbReference>
<evidence type="ECO:0000256" key="1">
    <source>
        <dbReference type="SAM" id="Phobius"/>
    </source>
</evidence>
<feature type="transmembrane region" description="Helical" evidence="1">
    <location>
        <begin position="6"/>
        <end position="22"/>
    </location>
</feature>
<keyword evidence="1" id="KW-0472">Membrane</keyword>
<organism evidence="2 3">
    <name type="scientific">Psychrobacillus faecigallinarum</name>
    <dbReference type="NCBI Taxonomy" id="2762235"/>
    <lineage>
        <taxon>Bacteria</taxon>
        <taxon>Bacillati</taxon>
        <taxon>Bacillota</taxon>
        <taxon>Bacilli</taxon>
        <taxon>Bacillales</taxon>
        <taxon>Bacillaceae</taxon>
        <taxon>Psychrobacillus</taxon>
    </lineage>
</organism>
<gene>
    <name evidence="2" type="ORF">H9650_10130</name>
</gene>